<dbReference type="OrthoDB" id="9772751at2"/>
<dbReference type="AlphaFoldDB" id="B8HL98"/>
<dbReference type="GO" id="GO:0008757">
    <property type="term" value="F:S-adenosylmethionine-dependent methyltransferase activity"/>
    <property type="evidence" value="ECO:0007669"/>
    <property type="project" value="InterPro"/>
</dbReference>
<keyword evidence="3" id="KW-0489">Methyltransferase</keyword>
<sequence>MIESSTWTIALAGDACLAGDLFTSDLDKYGPEHFFGEDIRNAFLKADLVHLNLENCITTRTNSRPSVVLPFAMHPRAVSILKSIGVKHVSIANNHSLDFGEAGLQDTILALEEYQISFSGLATGSHRAAIVNTEGRSVGFVSALLIDSDEAQLYRQHNIRVIERAYLEKDLKDLSALVAEVASSVDLMVVSLHYEGDFLPTFQLDPWLNQVSLACAVAGAKIIHFHGAHHIMDLERVNGAIILRGCGGLIDDFGSNYASLTAFRQAFPGVIPDDFPLPTHGRSPFTLAHPVFRNDLAYVAFIGINEEILLLPTRNQDLVIDIDRAEQKWFKNTLERLNPTLGLEPHQDFFLVNWDYTAAFDFTAVDESIAPNHAVRYLDNISMLQQISDYKARAIAQLQLRSGEAVLEIGCGVGGDLLTLAHAVGPEGKVTGVDSSQTMIAEAQSRLGEHSNIELVVAPADVLPFPDESFDAVRFDRVLLHVENPLNVLRETLRVLRPGGRWLATEPDWDTLTIAAQEREITRHVIHTLTDGFKQGLIGRELPALAHISGFINIDIGLESIVLSRLDLTDQLFGLSSALEQAVIEKKITQAAASRWMKDLQSRDALGRFFCSLTGVGVLARKAS</sequence>
<feature type="domain" description="Capsule synthesis protein CapA" evidence="2">
    <location>
        <begin position="8"/>
        <end position="253"/>
    </location>
</feature>
<comment type="similarity">
    <text evidence="1">Belongs to the CapA family.</text>
</comment>
<dbReference type="Gene3D" id="3.40.50.150">
    <property type="entry name" value="Vaccinia Virus protein VP39"/>
    <property type="match status" value="1"/>
</dbReference>
<dbReference type="KEGG" id="cyn:Cyan7425_4657"/>
<dbReference type="PANTHER" id="PTHR33393">
    <property type="entry name" value="POLYGLUTAMINE SYNTHESIS ACCESSORY PROTEIN RV0574C-RELATED"/>
    <property type="match status" value="1"/>
</dbReference>
<dbReference type="InterPro" id="IPR013216">
    <property type="entry name" value="Methyltransf_11"/>
</dbReference>
<dbReference type="SMART" id="SM00854">
    <property type="entry name" value="PGA_cap"/>
    <property type="match status" value="1"/>
</dbReference>
<dbReference type="GO" id="GO:0032259">
    <property type="term" value="P:methylation"/>
    <property type="evidence" value="ECO:0007669"/>
    <property type="project" value="UniProtKB-KW"/>
</dbReference>
<evidence type="ECO:0000259" key="2">
    <source>
        <dbReference type="SMART" id="SM00854"/>
    </source>
</evidence>
<dbReference type="CDD" id="cd02440">
    <property type="entry name" value="AdoMet_MTases"/>
    <property type="match status" value="1"/>
</dbReference>
<proteinExistence type="inferred from homology"/>
<dbReference type="PANTHER" id="PTHR33393:SF11">
    <property type="entry name" value="POLYGLUTAMINE SYNTHESIS ACCESSORY PROTEIN RV0574C-RELATED"/>
    <property type="match status" value="1"/>
</dbReference>
<evidence type="ECO:0000313" key="3">
    <source>
        <dbReference type="EMBL" id="ACL46963.1"/>
    </source>
</evidence>
<evidence type="ECO:0000256" key="1">
    <source>
        <dbReference type="ARBA" id="ARBA00005662"/>
    </source>
</evidence>
<dbReference type="eggNOG" id="COG2843">
    <property type="taxonomic scope" value="Bacteria"/>
</dbReference>
<organism evidence="3">
    <name type="scientific">Cyanothece sp. (strain PCC 7425 / ATCC 29141)</name>
    <dbReference type="NCBI Taxonomy" id="395961"/>
    <lineage>
        <taxon>Bacteria</taxon>
        <taxon>Bacillati</taxon>
        <taxon>Cyanobacteriota</taxon>
        <taxon>Cyanophyceae</taxon>
        <taxon>Gomontiellales</taxon>
        <taxon>Cyanothecaceae</taxon>
        <taxon>Cyanothece</taxon>
    </lineage>
</organism>
<dbReference type="Gene3D" id="3.60.21.10">
    <property type="match status" value="1"/>
</dbReference>
<gene>
    <name evidence="3" type="ordered locus">Cyan7425_4657</name>
</gene>
<dbReference type="STRING" id="395961.Cyan7425_4657"/>
<dbReference type="InterPro" id="IPR029052">
    <property type="entry name" value="Metallo-depent_PP-like"/>
</dbReference>
<name>B8HL98_CYAP4</name>
<dbReference type="EMBL" id="CP001344">
    <property type="protein sequence ID" value="ACL46963.1"/>
    <property type="molecule type" value="Genomic_DNA"/>
</dbReference>
<dbReference type="HOGENOM" id="CLU_437908_0_0_3"/>
<dbReference type="SUPFAM" id="SSF56300">
    <property type="entry name" value="Metallo-dependent phosphatases"/>
    <property type="match status" value="1"/>
</dbReference>
<dbReference type="eggNOG" id="COG2226">
    <property type="taxonomic scope" value="Bacteria"/>
</dbReference>
<dbReference type="Pfam" id="PF09587">
    <property type="entry name" value="PGA_cap"/>
    <property type="match status" value="1"/>
</dbReference>
<dbReference type="SUPFAM" id="SSF53335">
    <property type="entry name" value="S-adenosyl-L-methionine-dependent methyltransferases"/>
    <property type="match status" value="1"/>
</dbReference>
<keyword evidence="3" id="KW-0808">Transferase</keyword>
<dbReference type="InterPro" id="IPR029063">
    <property type="entry name" value="SAM-dependent_MTases_sf"/>
</dbReference>
<dbReference type="InterPro" id="IPR052169">
    <property type="entry name" value="CW_Biosynth-Accessory"/>
</dbReference>
<accession>B8HL98</accession>
<protein>
    <submittedName>
        <fullName evidence="3">Methyltransferase type 11</fullName>
    </submittedName>
</protein>
<dbReference type="InterPro" id="IPR019079">
    <property type="entry name" value="Capsule_synth_CapA"/>
</dbReference>
<dbReference type="Pfam" id="PF08241">
    <property type="entry name" value="Methyltransf_11"/>
    <property type="match status" value="1"/>
</dbReference>
<reference evidence="3" key="1">
    <citation type="submission" date="2009-01" db="EMBL/GenBank/DDBJ databases">
        <title>Complete sequence of chromosome Cyanothece sp. PCC 7425.</title>
        <authorList>
            <consortium name="US DOE Joint Genome Institute"/>
            <person name="Lucas S."/>
            <person name="Copeland A."/>
            <person name="Lapidus A."/>
            <person name="Glavina del Rio T."/>
            <person name="Dalin E."/>
            <person name="Tice H."/>
            <person name="Bruce D."/>
            <person name="Goodwin L."/>
            <person name="Pitluck S."/>
            <person name="Sims D."/>
            <person name="Meineke L."/>
            <person name="Brettin T."/>
            <person name="Detter J.C."/>
            <person name="Han C."/>
            <person name="Larimer F."/>
            <person name="Land M."/>
            <person name="Hauser L."/>
            <person name="Kyrpides N."/>
            <person name="Ovchinnikova G."/>
            <person name="Liberton M."/>
            <person name="Stoeckel J."/>
            <person name="Banerjee A."/>
            <person name="Singh A."/>
            <person name="Page L."/>
            <person name="Sato H."/>
            <person name="Zhao L."/>
            <person name="Sherman L."/>
            <person name="Pakrasi H."/>
            <person name="Richardson P."/>
        </authorList>
    </citation>
    <scope>NUCLEOTIDE SEQUENCE</scope>
    <source>
        <strain evidence="3">PCC 7425</strain>
    </source>
</reference>